<sequence>MANGVNDNDAVNMAQLNARTAVPLTVFNGGEYSNKIYKPAVGDNTWSATRIVFGDGLKRKK</sequence>
<protein>
    <submittedName>
        <fullName evidence="1">Uncharacterized protein</fullName>
    </submittedName>
</protein>
<comment type="caution">
    <text evidence="1">The sequence shown here is derived from an EMBL/GenBank/DDBJ whole genome shotgun (WGS) entry which is preliminary data.</text>
</comment>
<dbReference type="AlphaFoldDB" id="F2BWA4"/>
<dbReference type="Proteomes" id="UP000003503">
    <property type="component" value="Unassembled WGS sequence"/>
</dbReference>
<evidence type="ECO:0000313" key="1">
    <source>
        <dbReference type="EMBL" id="EGF15142.1"/>
    </source>
</evidence>
<organism evidence="1 2">
    <name type="scientific">Dialister micraerophilus DSM 19965</name>
    <dbReference type="NCBI Taxonomy" id="888062"/>
    <lineage>
        <taxon>Bacteria</taxon>
        <taxon>Bacillati</taxon>
        <taxon>Bacillota</taxon>
        <taxon>Negativicutes</taxon>
        <taxon>Veillonellales</taxon>
        <taxon>Veillonellaceae</taxon>
        <taxon>Dialister</taxon>
    </lineage>
</organism>
<dbReference type="STRING" id="888062.HMPREF9083_0471"/>
<accession>F2BWA4</accession>
<keyword evidence="2" id="KW-1185">Reference proteome</keyword>
<dbReference type="Gene3D" id="6.10.250.2040">
    <property type="match status" value="1"/>
</dbReference>
<dbReference type="RefSeq" id="WP_007555776.1">
    <property type="nucleotide sequence ID" value="NZ_GL878519.1"/>
</dbReference>
<evidence type="ECO:0000313" key="2">
    <source>
        <dbReference type="Proteomes" id="UP000003503"/>
    </source>
</evidence>
<reference evidence="1 2" key="1">
    <citation type="submission" date="2011-02" db="EMBL/GenBank/DDBJ databases">
        <authorList>
            <person name="Muzny D."/>
            <person name="Qin X."/>
            <person name="Deng J."/>
            <person name="Jiang H."/>
            <person name="Liu Y."/>
            <person name="Qu J."/>
            <person name="Song X.-Z."/>
            <person name="Zhang L."/>
            <person name="Thornton R."/>
            <person name="Coyle M."/>
            <person name="Francisco L."/>
            <person name="Jackson L."/>
            <person name="Javaid M."/>
            <person name="Korchina V."/>
            <person name="Kovar C."/>
            <person name="Mata R."/>
            <person name="Mathew T."/>
            <person name="Ngo R."/>
            <person name="Nguyen L."/>
            <person name="Nguyen N."/>
            <person name="Okwuonu G."/>
            <person name="Ongeri F."/>
            <person name="Pham C."/>
            <person name="Simmons D."/>
            <person name="Wilczek-Boney K."/>
            <person name="Hale W."/>
            <person name="Jakkamsetti A."/>
            <person name="Pham P."/>
            <person name="Ruth R."/>
            <person name="San Lucas F."/>
            <person name="Warren J."/>
            <person name="Zhang J."/>
            <person name="Zhao Z."/>
            <person name="Zhou C."/>
            <person name="Zhu D."/>
            <person name="Lee S."/>
            <person name="Bess C."/>
            <person name="Blankenburg K."/>
            <person name="Forbes L."/>
            <person name="Fu Q."/>
            <person name="Gubbala S."/>
            <person name="Hirani K."/>
            <person name="Jayaseelan J.C."/>
            <person name="Lara F."/>
            <person name="Munidasa M."/>
            <person name="Palculict T."/>
            <person name="Patil S."/>
            <person name="Pu L.-L."/>
            <person name="Saada N."/>
            <person name="Tang L."/>
            <person name="Weissenberger G."/>
            <person name="Zhu Y."/>
            <person name="Hemphill L."/>
            <person name="Shang Y."/>
            <person name="Youmans B."/>
            <person name="Ayvaz T."/>
            <person name="Ross M."/>
            <person name="Santibanez J."/>
            <person name="Aqrawi P."/>
            <person name="Gross S."/>
            <person name="Joshi V."/>
            <person name="Fowler G."/>
            <person name="Nazareth L."/>
            <person name="Reid J."/>
            <person name="Worley K."/>
            <person name="Petrosino J."/>
            <person name="Highlander S."/>
            <person name="Gibbs R."/>
        </authorList>
    </citation>
    <scope>NUCLEOTIDE SEQUENCE [LARGE SCALE GENOMIC DNA]</scope>
    <source>
        <strain evidence="1 2">DSM 19965</strain>
    </source>
</reference>
<dbReference type="HOGENOM" id="CLU_2915024_0_0_9"/>
<dbReference type="EMBL" id="AFBB01000008">
    <property type="protein sequence ID" value="EGF15142.1"/>
    <property type="molecule type" value="Genomic_DNA"/>
</dbReference>
<proteinExistence type="predicted"/>
<name>F2BWA4_9FIRM</name>
<gene>
    <name evidence="1" type="ORF">HMPREF9083_0471</name>
</gene>